<comment type="caution">
    <text evidence="2">The sequence shown here is derived from an EMBL/GenBank/DDBJ whole genome shotgun (WGS) entry which is preliminary data.</text>
</comment>
<sequence length="142" mass="15592">MTPTLPILFCLSALAALPVLWPGPGDASSSSLDKARGMPDLSGLSARTDPRVQGHGRIIKGLYYVTEPEGPNELVAFYNACDHRLESRPFLIFDFGTQRYYFDADRDGRLDETGAGNDGIDPVPFAQREADWSTYCYGERAG</sequence>
<reference evidence="2 3" key="1">
    <citation type="submission" date="2021-03" db="EMBL/GenBank/DDBJ databases">
        <title>Genomic Encyclopedia of Type Strains, Phase III (KMG-III): the genomes of soil and plant-associated and newly described type strains.</title>
        <authorList>
            <person name="Whitman W."/>
        </authorList>
    </citation>
    <scope>NUCLEOTIDE SEQUENCE [LARGE SCALE GENOMIC DNA]</scope>
    <source>
        <strain evidence="2 3">IMMIB AFH-6</strain>
    </source>
</reference>
<feature type="signal peptide" evidence="1">
    <location>
        <begin position="1"/>
        <end position="15"/>
    </location>
</feature>
<evidence type="ECO:0000313" key="3">
    <source>
        <dbReference type="Proteomes" id="UP000781958"/>
    </source>
</evidence>
<organism evidence="2 3">
    <name type="scientific">Azospirillum rugosum</name>
    <dbReference type="NCBI Taxonomy" id="416170"/>
    <lineage>
        <taxon>Bacteria</taxon>
        <taxon>Pseudomonadati</taxon>
        <taxon>Pseudomonadota</taxon>
        <taxon>Alphaproteobacteria</taxon>
        <taxon>Rhodospirillales</taxon>
        <taxon>Azospirillaceae</taxon>
        <taxon>Azospirillum</taxon>
    </lineage>
</organism>
<protein>
    <recommendedName>
        <fullName evidence="4">YHS domain-containing protein</fullName>
    </recommendedName>
</protein>
<dbReference type="EMBL" id="JAGINP010000026">
    <property type="protein sequence ID" value="MBP2296025.1"/>
    <property type="molecule type" value="Genomic_DNA"/>
</dbReference>
<evidence type="ECO:0000256" key="1">
    <source>
        <dbReference type="SAM" id="SignalP"/>
    </source>
</evidence>
<dbReference type="RefSeq" id="WP_209770721.1">
    <property type="nucleotide sequence ID" value="NZ_JAGINP010000026.1"/>
</dbReference>
<gene>
    <name evidence="2" type="ORF">J2851_005840</name>
</gene>
<evidence type="ECO:0008006" key="4">
    <source>
        <dbReference type="Google" id="ProtNLM"/>
    </source>
</evidence>
<name>A0ABS4STY1_9PROT</name>
<evidence type="ECO:0000313" key="2">
    <source>
        <dbReference type="EMBL" id="MBP2296025.1"/>
    </source>
</evidence>
<dbReference type="Proteomes" id="UP000781958">
    <property type="component" value="Unassembled WGS sequence"/>
</dbReference>
<feature type="chain" id="PRO_5047133047" description="YHS domain-containing protein" evidence="1">
    <location>
        <begin position="16"/>
        <end position="142"/>
    </location>
</feature>
<accession>A0ABS4STY1</accession>
<keyword evidence="3" id="KW-1185">Reference proteome</keyword>
<proteinExistence type="predicted"/>
<keyword evidence="1" id="KW-0732">Signal</keyword>